<protein>
    <submittedName>
        <fullName evidence="1">Aliphatic amidase expression-regulating protein</fullName>
    </submittedName>
</protein>
<dbReference type="SUPFAM" id="SSF53822">
    <property type="entry name" value="Periplasmic binding protein-like I"/>
    <property type="match status" value="1"/>
</dbReference>
<dbReference type="PANTHER" id="PTHR47628">
    <property type="match status" value="1"/>
</dbReference>
<reference evidence="1 2" key="1">
    <citation type="submission" date="2019-12" db="EMBL/GenBank/DDBJ databases">
        <authorList>
            <person name="Reyes-Prieto M."/>
        </authorList>
    </citation>
    <scope>NUCLEOTIDE SEQUENCE [LARGE SCALE GENOMIC DNA]</scope>
    <source>
        <strain evidence="1">HF14-78462</strain>
    </source>
</reference>
<gene>
    <name evidence="1" type="primary">amiC_2</name>
    <name evidence="1" type="ORF">STARVERO_00124</name>
</gene>
<dbReference type="InterPro" id="IPR028082">
    <property type="entry name" value="Peripla_BP_I"/>
</dbReference>
<proteinExistence type="predicted"/>
<accession>A0A5S9N9S1</accession>
<dbReference type="InterPro" id="IPR039570">
    <property type="entry name" value="AmiC_PBP1"/>
</dbReference>
<dbReference type="Pfam" id="PF13433">
    <property type="entry name" value="Peripla_BP_5"/>
    <property type="match status" value="1"/>
</dbReference>
<dbReference type="AlphaFoldDB" id="A0A5S9N9S1"/>
<dbReference type="RefSeq" id="WP_159597552.1">
    <property type="nucleotide sequence ID" value="NZ_CACSAS010000001.1"/>
</dbReference>
<organism evidence="1 2">
    <name type="scientific">Starkeya nomas</name>
    <dbReference type="NCBI Taxonomy" id="2666134"/>
    <lineage>
        <taxon>Bacteria</taxon>
        <taxon>Pseudomonadati</taxon>
        <taxon>Pseudomonadota</taxon>
        <taxon>Alphaproteobacteria</taxon>
        <taxon>Hyphomicrobiales</taxon>
        <taxon>Xanthobacteraceae</taxon>
        <taxon>Starkeya</taxon>
    </lineage>
</organism>
<dbReference type="Gene3D" id="3.40.50.2300">
    <property type="match status" value="2"/>
</dbReference>
<dbReference type="CDD" id="cd06357">
    <property type="entry name" value="PBP1_AmiC"/>
    <property type="match status" value="1"/>
</dbReference>
<name>A0A5S9N9S1_9HYPH</name>
<evidence type="ECO:0000313" key="1">
    <source>
        <dbReference type="EMBL" id="CAA0085993.1"/>
    </source>
</evidence>
<evidence type="ECO:0000313" key="2">
    <source>
        <dbReference type="Proteomes" id="UP000433050"/>
    </source>
</evidence>
<sequence length="384" mass="42141">MIGGAWRVGLLYSTTGVTANIEQTQLNAALLAIEEINAAGGVLGRPVEPLHVDGGSNPRRFRDIAARMLGLEGVRLLFGCYMSSVRKAVLPLIDGYRGVLFYPTFYEGFEYSPQAIFTGAVPNQNAFQLAKYVLTKHGQRVFFIASNYSYPYESNRIMADFVTQVRGKVVDEVYIALNAGPEEISRAIKRIRKHSPDVIFSTIVGQATAPFYEAYREAGLDPATMPIASVATSEADIAEMAPGVAEGHIAAATFFDTLATPAARAFVAAYRTRFGENAPVPSAAEAAYFQMHLAARALARAGTDEPQRIIAEIKAIEFDAPQGRVRVDAENHHTYLWPRVARLDAKGRFQIIWNPGVRVKPDPYCIAQSLDDWSADFVEQAEPF</sequence>
<dbReference type="PANTHER" id="PTHR47628:SF1">
    <property type="entry name" value="ALIPHATIC AMIDASE EXPRESSION-REGULATING PROTEIN"/>
    <property type="match status" value="1"/>
</dbReference>
<dbReference type="EMBL" id="CACSAS010000001">
    <property type="protein sequence ID" value="CAA0085993.1"/>
    <property type="molecule type" value="Genomic_DNA"/>
</dbReference>
<dbReference type="GO" id="GO:0033218">
    <property type="term" value="F:amide binding"/>
    <property type="evidence" value="ECO:0007669"/>
    <property type="project" value="InterPro"/>
</dbReference>
<dbReference type="Proteomes" id="UP000433050">
    <property type="component" value="Unassembled WGS sequence"/>
</dbReference>
<keyword evidence="2" id="KW-1185">Reference proteome</keyword>